<evidence type="ECO:0000313" key="7">
    <source>
        <dbReference type="EMBL" id="MBL4934584.1"/>
    </source>
</evidence>
<feature type="domain" description="Nitroreductase" evidence="6">
    <location>
        <begin position="8"/>
        <end position="165"/>
    </location>
</feature>
<evidence type="ECO:0000313" key="8">
    <source>
        <dbReference type="Proteomes" id="UP000632377"/>
    </source>
</evidence>
<dbReference type="SUPFAM" id="SSF55469">
    <property type="entry name" value="FMN-dependent nitroreductase-like"/>
    <property type="match status" value="1"/>
</dbReference>
<comment type="caution">
    <text evidence="7">The sequence shown here is derived from an EMBL/GenBank/DDBJ whole genome shotgun (WGS) entry which is preliminary data.</text>
</comment>
<dbReference type="Pfam" id="PF00881">
    <property type="entry name" value="Nitroreductase"/>
    <property type="match status" value="1"/>
</dbReference>
<evidence type="ECO:0000256" key="5">
    <source>
        <dbReference type="ARBA" id="ARBA00023002"/>
    </source>
</evidence>
<keyword evidence="8" id="KW-1185">Reference proteome</keyword>
<proteinExistence type="inferred from homology"/>
<name>A0ABS1T5I3_9CLOT</name>
<dbReference type="InterPro" id="IPR000415">
    <property type="entry name" value="Nitroreductase-like"/>
</dbReference>
<sequence>MNETMNTILNRRSIRAYKEDQLKEEELQTIIEAGKFAPSAINEQCWHFTIIQNKELLHKINKACKEIMIKSGNKMFAERAKDENFSVLYNAPTFIIISGDEKAVAPQVDCALAMENMFLAAEAMNIGSCWIHAVINLLGTEEGKALKEELQIPEGFAPYCSAAFGNKAADSSKAPRKEGTVTILR</sequence>
<dbReference type="InterPro" id="IPR029479">
    <property type="entry name" value="Nitroreductase"/>
</dbReference>
<reference evidence="7 8" key="1">
    <citation type="submission" date="2021-01" db="EMBL/GenBank/DDBJ databases">
        <title>Genome public.</title>
        <authorList>
            <person name="Liu C."/>
            <person name="Sun Q."/>
        </authorList>
    </citation>
    <scope>NUCLEOTIDE SEQUENCE [LARGE SCALE GENOMIC DNA]</scope>
    <source>
        <strain evidence="7 8">YIM B02515</strain>
    </source>
</reference>
<evidence type="ECO:0000256" key="3">
    <source>
        <dbReference type="ARBA" id="ARBA00022630"/>
    </source>
</evidence>
<dbReference type="PANTHER" id="PTHR43673">
    <property type="entry name" value="NAD(P)H NITROREDUCTASE YDGI-RELATED"/>
    <property type="match status" value="1"/>
</dbReference>
<keyword evidence="5" id="KW-0560">Oxidoreductase</keyword>
<organism evidence="7 8">
    <name type="scientific">Clostridium rhizosphaerae</name>
    <dbReference type="NCBI Taxonomy" id="2803861"/>
    <lineage>
        <taxon>Bacteria</taxon>
        <taxon>Bacillati</taxon>
        <taxon>Bacillota</taxon>
        <taxon>Clostridia</taxon>
        <taxon>Eubacteriales</taxon>
        <taxon>Clostridiaceae</taxon>
        <taxon>Clostridium</taxon>
    </lineage>
</organism>
<evidence type="ECO:0000256" key="1">
    <source>
        <dbReference type="ARBA" id="ARBA00001917"/>
    </source>
</evidence>
<comment type="cofactor">
    <cofactor evidence="1">
        <name>FMN</name>
        <dbReference type="ChEBI" id="CHEBI:58210"/>
    </cofactor>
</comment>
<accession>A0ABS1T5I3</accession>
<dbReference type="Gene3D" id="3.40.109.10">
    <property type="entry name" value="NADH Oxidase"/>
    <property type="match status" value="1"/>
</dbReference>
<gene>
    <name evidence="7" type="ORF">JK636_02300</name>
</gene>
<dbReference type="RefSeq" id="WP_202747214.1">
    <property type="nucleotide sequence ID" value="NZ_JAESWC010000001.1"/>
</dbReference>
<evidence type="ECO:0000259" key="6">
    <source>
        <dbReference type="Pfam" id="PF00881"/>
    </source>
</evidence>
<dbReference type="PANTHER" id="PTHR43673:SF2">
    <property type="entry name" value="NITROREDUCTASE"/>
    <property type="match status" value="1"/>
</dbReference>
<evidence type="ECO:0000256" key="4">
    <source>
        <dbReference type="ARBA" id="ARBA00022643"/>
    </source>
</evidence>
<keyword evidence="3" id="KW-0285">Flavoprotein</keyword>
<comment type="similarity">
    <text evidence="2">Belongs to the nitroreductase family.</text>
</comment>
<dbReference type="Proteomes" id="UP000632377">
    <property type="component" value="Unassembled WGS sequence"/>
</dbReference>
<evidence type="ECO:0000256" key="2">
    <source>
        <dbReference type="ARBA" id="ARBA00007118"/>
    </source>
</evidence>
<dbReference type="EMBL" id="JAESWC010000001">
    <property type="protein sequence ID" value="MBL4934584.1"/>
    <property type="molecule type" value="Genomic_DNA"/>
</dbReference>
<protein>
    <submittedName>
        <fullName evidence="7">Nitroreductase family protein</fullName>
    </submittedName>
</protein>
<keyword evidence="4" id="KW-0288">FMN</keyword>